<dbReference type="PANTHER" id="PTHR33603:SF1">
    <property type="entry name" value="RIBOSOMAL RNA LARGE SUBUNIT METHYLTRANSFERASE H"/>
    <property type="match status" value="1"/>
</dbReference>
<dbReference type="RefSeq" id="WP_090961443.1">
    <property type="nucleotide sequence ID" value="NZ_FOOA01000004.1"/>
</dbReference>
<keyword evidence="2 5" id="KW-0808">Transferase</keyword>
<comment type="subcellular location">
    <subcellularLocation>
        <location evidence="5">Cytoplasm</location>
    </subcellularLocation>
</comment>
<dbReference type="EC" id="2.1.1.177" evidence="5"/>
<organism evidence="6 7">
    <name type="scientific">Aureimonas phyllosphaerae</name>
    <dbReference type="NCBI Taxonomy" id="1166078"/>
    <lineage>
        <taxon>Bacteria</taxon>
        <taxon>Pseudomonadati</taxon>
        <taxon>Pseudomonadota</taxon>
        <taxon>Alphaproteobacteria</taxon>
        <taxon>Hyphomicrobiales</taxon>
        <taxon>Aurantimonadaceae</taxon>
        <taxon>Aureimonas</taxon>
    </lineage>
</organism>
<dbReference type="Gene3D" id="3.40.1280.10">
    <property type="match status" value="1"/>
</dbReference>
<name>A0A7W6BLB3_9HYPH</name>
<protein>
    <recommendedName>
        <fullName evidence="5">Ribosomal RNA large subunit methyltransferase H</fullName>
        <ecNumber evidence="5">2.1.1.177</ecNumber>
    </recommendedName>
    <alternativeName>
        <fullName evidence="5">23S rRNA (pseudouridine1915-N3)-methyltransferase</fullName>
    </alternativeName>
    <alternativeName>
        <fullName evidence="5">23S rRNA m3Psi1915 methyltransferase</fullName>
    </alternativeName>
    <alternativeName>
        <fullName evidence="5">rRNA (pseudouridine-N3-)-methyltransferase RlmH</fullName>
    </alternativeName>
</protein>
<dbReference type="HAMAP" id="MF_00658">
    <property type="entry name" value="23SrRNA_methyltr_H"/>
    <property type="match status" value="1"/>
</dbReference>
<feature type="binding site" evidence="5">
    <location>
        <position position="76"/>
    </location>
    <ligand>
        <name>S-adenosyl-L-methionine</name>
        <dbReference type="ChEBI" id="CHEBI:59789"/>
    </ligand>
</feature>
<dbReference type="GO" id="GO:0005737">
    <property type="term" value="C:cytoplasm"/>
    <property type="evidence" value="ECO:0007669"/>
    <property type="project" value="UniProtKB-SubCell"/>
</dbReference>
<feature type="binding site" evidence="5">
    <location>
        <position position="108"/>
    </location>
    <ligand>
        <name>S-adenosyl-L-methionine</name>
        <dbReference type="ChEBI" id="CHEBI:59789"/>
    </ligand>
</feature>
<proteinExistence type="inferred from homology"/>
<dbReference type="EMBL" id="JACIDO010000001">
    <property type="protein sequence ID" value="MBB3934084.1"/>
    <property type="molecule type" value="Genomic_DNA"/>
</dbReference>
<evidence type="ECO:0000256" key="1">
    <source>
        <dbReference type="ARBA" id="ARBA00022603"/>
    </source>
</evidence>
<keyword evidence="7" id="KW-1185">Reference proteome</keyword>
<evidence type="ECO:0000256" key="3">
    <source>
        <dbReference type="ARBA" id="ARBA00022691"/>
    </source>
</evidence>
<dbReference type="PIRSF" id="PIRSF004505">
    <property type="entry name" value="MT_bac"/>
    <property type="match status" value="1"/>
</dbReference>
<dbReference type="NCBIfam" id="NF000989">
    <property type="entry name" value="PRK00103.2-3"/>
    <property type="match status" value="1"/>
</dbReference>
<keyword evidence="5" id="KW-0698">rRNA processing</keyword>
<evidence type="ECO:0000256" key="5">
    <source>
        <dbReference type="HAMAP-Rule" id="MF_00658"/>
    </source>
</evidence>
<keyword evidence="3 5" id="KW-0949">S-adenosyl-L-methionine</keyword>
<comment type="subunit">
    <text evidence="5">Homodimer.</text>
</comment>
<feature type="binding site" evidence="5">
    <location>
        <begin position="127"/>
        <end position="132"/>
    </location>
    <ligand>
        <name>S-adenosyl-L-methionine</name>
        <dbReference type="ChEBI" id="CHEBI:59789"/>
    </ligand>
</feature>
<dbReference type="OrthoDB" id="9806643at2"/>
<evidence type="ECO:0000256" key="2">
    <source>
        <dbReference type="ARBA" id="ARBA00022679"/>
    </source>
</evidence>
<dbReference type="AlphaFoldDB" id="A0A7W6BLB3"/>
<dbReference type="Proteomes" id="UP000531216">
    <property type="component" value="Unassembled WGS sequence"/>
</dbReference>
<comment type="caution">
    <text evidence="6">The sequence shown here is derived from an EMBL/GenBank/DDBJ whole genome shotgun (WGS) entry which is preliminary data.</text>
</comment>
<comment type="function">
    <text evidence="5">Specifically methylates the pseudouridine at position 1915 (m3Psi1915) in 23S rRNA.</text>
</comment>
<evidence type="ECO:0000313" key="7">
    <source>
        <dbReference type="Proteomes" id="UP000531216"/>
    </source>
</evidence>
<dbReference type="GO" id="GO:0070038">
    <property type="term" value="F:rRNA (pseudouridine-N3-)-methyltransferase activity"/>
    <property type="evidence" value="ECO:0007669"/>
    <property type="project" value="UniProtKB-UniRule"/>
</dbReference>
<reference evidence="6 7" key="1">
    <citation type="submission" date="2020-08" db="EMBL/GenBank/DDBJ databases">
        <title>Genomic Encyclopedia of Type Strains, Phase IV (KMG-IV): sequencing the most valuable type-strain genomes for metagenomic binning, comparative biology and taxonomic classification.</title>
        <authorList>
            <person name="Goeker M."/>
        </authorList>
    </citation>
    <scope>NUCLEOTIDE SEQUENCE [LARGE SCALE GENOMIC DNA]</scope>
    <source>
        <strain evidence="6 7">DSM 25024</strain>
    </source>
</reference>
<evidence type="ECO:0000313" key="6">
    <source>
        <dbReference type="EMBL" id="MBB3934084.1"/>
    </source>
</evidence>
<accession>A0A7W6BLB3</accession>
<comment type="catalytic activity">
    <reaction evidence="5">
        <text>pseudouridine(1915) in 23S rRNA + S-adenosyl-L-methionine = N(3)-methylpseudouridine(1915) in 23S rRNA + S-adenosyl-L-homocysteine + H(+)</text>
        <dbReference type="Rhea" id="RHEA:42752"/>
        <dbReference type="Rhea" id="RHEA-COMP:10221"/>
        <dbReference type="Rhea" id="RHEA-COMP:10222"/>
        <dbReference type="ChEBI" id="CHEBI:15378"/>
        <dbReference type="ChEBI" id="CHEBI:57856"/>
        <dbReference type="ChEBI" id="CHEBI:59789"/>
        <dbReference type="ChEBI" id="CHEBI:65314"/>
        <dbReference type="ChEBI" id="CHEBI:74486"/>
        <dbReference type="EC" id="2.1.1.177"/>
    </reaction>
</comment>
<keyword evidence="1 5" id="KW-0489">Methyltransferase</keyword>
<sequence length="160" mass="17683">MKLWIVAVGRMKSGPEQDLAARYIDRLRKGGSPLGLEWGGVVELAEARQSTVQERKRDEASRIETALPANATFLVLDETGRTPNSTEFADEIARLRDEGVRDLAFVIGGPDGLQPELRSRAAKAIAFGRLTLPHQIVRILLAEQLYRASTILSGHPYHRA</sequence>
<dbReference type="Pfam" id="PF02590">
    <property type="entry name" value="SPOUT_MTase"/>
    <property type="match status" value="1"/>
</dbReference>
<dbReference type="SUPFAM" id="SSF75217">
    <property type="entry name" value="alpha/beta knot"/>
    <property type="match status" value="1"/>
</dbReference>
<dbReference type="InterPro" id="IPR029026">
    <property type="entry name" value="tRNA_m1G_MTases_N"/>
</dbReference>
<comment type="similarity">
    <text evidence="4 5">Belongs to the RNA methyltransferase RlmH family.</text>
</comment>
<dbReference type="InterPro" id="IPR029028">
    <property type="entry name" value="Alpha/beta_knot_MTases"/>
</dbReference>
<dbReference type="PANTHER" id="PTHR33603">
    <property type="entry name" value="METHYLTRANSFERASE"/>
    <property type="match status" value="1"/>
</dbReference>
<dbReference type="InterPro" id="IPR003742">
    <property type="entry name" value="RlmH-like"/>
</dbReference>
<dbReference type="CDD" id="cd18081">
    <property type="entry name" value="RlmH-like"/>
    <property type="match status" value="1"/>
</dbReference>
<gene>
    <name evidence="5" type="primary">rlmH</name>
    <name evidence="6" type="ORF">GGR05_000195</name>
</gene>
<evidence type="ECO:0000256" key="4">
    <source>
        <dbReference type="ARBA" id="ARBA00038303"/>
    </source>
</evidence>
<keyword evidence="5" id="KW-0963">Cytoplasm</keyword>